<reference evidence="4 5" key="1">
    <citation type="journal article" date="2019" name="Nat. Med.">
        <title>A library of human gut bacterial isolates paired with longitudinal multiomics data enables mechanistic microbiome research.</title>
        <authorList>
            <person name="Poyet M."/>
            <person name="Groussin M."/>
            <person name="Gibbons S.M."/>
            <person name="Avila-Pacheco J."/>
            <person name="Jiang X."/>
            <person name="Kearney S.M."/>
            <person name="Perrotta A.R."/>
            <person name="Berdy B."/>
            <person name="Zhao S."/>
            <person name="Lieberman T.D."/>
            <person name="Swanson P.K."/>
            <person name="Smith M."/>
            <person name="Roesemann S."/>
            <person name="Alexander J.E."/>
            <person name="Rich S.A."/>
            <person name="Livny J."/>
            <person name="Vlamakis H."/>
            <person name="Clish C."/>
            <person name="Bullock K."/>
            <person name="Deik A."/>
            <person name="Scott J."/>
            <person name="Pierce K.A."/>
            <person name="Xavier R.J."/>
            <person name="Alm E.J."/>
        </authorList>
    </citation>
    <scope>NUCLEOTIDE SEQUENCE [LARGE SCALE GENOMIC DNA]</scope>
    <source>
        <strain evidence="2 5">BIOML-A13</strain>
        <strain evidence="3 4">BIOML-A3</strain>
    </source>
</reference>
<dbReference type="EMBL" id="WNBW01000002">
    <property type="protein sequence ID" value="MTU03741.1"/>
    <property type="molecule type" value="Genomic_DNA"/>
</dbReference>
<name>A0A7X3BVE5_9FIRM</name>
<dbReference type="Proteomes" id="UP000443070">
    <property type="component" value="Unassembled WGS sequence"/>
</dbReference>
<comment type="caution">
    <text evidence="2">The sequence shown here is derived from an EMBL/GenBank/DDBJ whole genome shotgun (WGS) entry which is preliminary data.</text>
</comment>
<dbReference type="GO" id="GO:0009253">
    <property type="term" value="P:peptidoglycan catabolic process"/>
    <property type="evidence" value="ECO:0007669"/>
    <property type="project" value="InterPro"/>
</dbReference>
<dbReference type="EMBL" id="WNBM01000002">
    <property type="protein sequence ID" value="MTT75679.1"/>
    <property type="molecule type" value="Genomic_DNA"/>
</dbReference>
<evidence type="ECO:0000313" key="4">
    <source>
        <dbReference type="Proteomes" id="UP000443070"/>
    </source>
</evidence>
<evidence type="ECO:0000313" key="3">
    <source>
        <dbReference type="EMBL" id="MTU03741.1"/>
    </source>
</evidence>
<dbReference type="AlphaFoldDB" id="A0A7X3BVE5"/>
<dbReference type="GO" id="GO:0008745">
    <property type="term" value="F:N-acetylmuramoyl-L-alanine amidase activity"/>
    <property type="evidence" value="ECO:0007669"/>
    <property type="project" value="InterPro"/>
</dbReference>
<dbReference type="OrthoDB" id="548109at2"/>
<dbReference type="Gene3D" id="3.40.80.10">
    <property type="entry name" value="Peptidoglycan recognition protein-like"/>
    <property type="match status" value="1"/>
</dbReference>
<evidence type="ECO:0000259" key="1">
    <source>
        <dbReference type="Pfam" id="PF01510"/>
    </source>
</evidence>
<dbReference type="Pfam" id="PF01510">
    <property type="entry name" value="Amidase_2"/>
    <property type="match status" value="1"/>
</dbReference>
<proteinExistence type="predicted"/>
<gene>
    <name evidence="2" type="ORF">GMD11_05270</name>
    <name evidence="3" type="ORF">GMD18_04915</name>
</gene>
<keyword evidence="4" id="KW-1185">Reference proteome</keyword>
<evidence type="ECO:0000313" key="2">
    <source>
        <dbReference type="EMBL" id="MTT75679.1"/>
    </source>
</evidence>
<feature type="domain" description="N-acetylmuramoyl-L-alanine amidase" evidence="1">
    <location>
        <begin position="44"/>
        <end position="154"/>
    </location>
</feature>
<dbReference type="InterPro" id="IPR002502">
    <property type="entry name" value="Amidase_domain"/>
</dbReference>
<evidence type="ECO:0000313" key="5">
    <source>
        <dbReference type="Proteomes" id="UP000484547"/>
    </source>
</evidence>
<dbReference type="SUPFAM" id="SSF55846">
    <property type="entry name" value="N-acetylmuramoyl-L-alanine amidase-like"/>
    <property type="match status" value="1"/>
</dbReference>
<protein>
    <submittedName>
        <fullName evidence="2">N-acetylmuramoyl-L-alanine amidase</fullName>
    </submittedName>
</protein>
<dbReference type="Proteomes" id="UP000484547">
    <property type="component" value="Unassembled WGS sequence"/>
</dbReference>
<sequence length="209" mass="23261">MARFRFFAAAATTGLKGREKMIVVNPQTVTNRELAALAMQAKGRISRLYLHWTAGHYEDVYDDYHLNIGPGGEMYLTCKTFTEVKEHTWHRNTGSIGIALCCASEAQACSGRDTDFGGEPPTVVQIETLAKAVAVLTACLELEINVLTVTTHCEAALFDGYGPHSGDPQLRWDLWYLPDLPLDSVLKPGGYVIRGKALWYLSEILRQRR</sequence>
<accession>A0A7X3BVE5</accession>
<dbReference type="InterPro" id="IPR036505">
    <property type="entry name" value="Amidase/PGRP_sf"/>
</dbReference>
<dbReference type="RefSeq" id="WP_155163821.1">
    <property type="nucleotide sequence ID" value="NZ_CAUCQA010000002.1"/>
</dbReference>
<organism evidence="2 5">
    <name type="scientific">Phascolarctobacterium faecium</name>
    <dbReference type="NCBI Taxonomy" id="33025"/>
    <lineage>
        <taxon>Bacteria</taxon>
        <taxon>Bacillati</taxon>
        <taxon>Bacillota</taxon>
        <taxon>Negativicutes</taxon>
        <taxon>Acidaminococcales</taxon>
        <taxon>Acidaminococcaceae</taxon>
        <taxon>Phascolarctobacterium</taxon>
    </lineage>
</organism>